<evidence type="ECO:0000256" key="2">
    <source>
        <dbReference type="ARBA" id="ARBA00023043"/>
    </source>
</evidence>
<dbReference type="PROSITE" id="PS50088">
    <property type="entry name" value="ANK_REPEAT"/>
    <property type="match status" value="2"/>
</dbReference>
<feature type="repeat" description="ANK" evidence="3">
    <location>
        <begin position="235"/>
        <end position="267"/>
    </location>
</feature>
<name>A0A195BSK0_9HYME</name>
<organism evidence="4 5">
    <name type="scientific">Atta colombica</name>
    <dbReference type="NCBI Taxonomy" id="520822"/>
    <lineage>
        <taxon>Eukaryota</taxon>
        <taxon>Metazoa</taxon>
        <taxon>Ecdysozoa</taxon>
        <taxon>Arthropoda</taxon>
        <taxon>Hexapoda</taxon>
        <taxon>Insecta</taxon>
        <taxon>Pterygota</taxon>
        <taxon>Neoptera</taxon>
        <taxon>Endopterygota</taxon>
        <taxon>Hymenoptera</taxon>
        <taxon>Apocrita</taxon>
        <taxon>Aculeata</taxon>
        <taxon>Formicoidea</taxon>
        <taxon>Formicidae</taxon>
        <taxon>Myrmicinae</taxon>
        <taxon>Atta</taxon>
    </lineage>
</organism>
<dbReference type="PANTHER" id="PTHR46680">
    <property type="entry name" value="NF-KAPPA-B INHIBITOR ALPHA"/>
    <property type="match status" value="1"/>
</dbReference>
<protein>
    <submittedName>
        <fullName evidence="4">Ankyrin repeat domain-containing protein 54</fullName>
    </submittedName>
</protein>
<keyword evidence="2 3" id="KW-0040">ANK repeat</keyword>
<dbReference type="InterPro" id="IPR002110">
    <property type="entry name" value="Ankyrin_rpt"/>
</dbReference>
<dbReference type="InterPro" id="IPR036770">
    <property type="entry name" value="Ankyrin_rpt-contain_sf"/>
</dbReference>
<dbReference type="GO" id="GO:0051059">
    <property type="term" value="F:NF-kappaB binding"/>
    <property type="evidence" value="ECO:0007669"/>
    <property type="project" value="TreeGrafter"/>
</dbReference>
<evidence type="ECO:0000256" key="3">
    <source>
        <dbReference type="PROSITE-ProRule" id="PRU00023"/>
    </source>
</evidence>
<dbReference type="PANTHER" id="PTHR46680:SF3">
    <property type="entry name" value="NF-KAPPA-B INHIBITOR CACTUS"/>
    <property type="match status" value="1"/>
</dbReference>
<dbReference type="SMART" id="SM00248">
    <property type="entry name" value="ANK"/>
    <property type="match status" value="3"/>
</dbReference>
<dbReference type="Pfam" id="PF12796">
    <property type="entry name" value="Ank_2"/>
    <property type="match status" value="1"/>
</dbReference>
<dbReference type="InterPro" id="IPR051070">
    <property type="entry name" value="NF-kappa-B_inhibitor"/>
</dbReference>
<dbReference type="Gene3D" id="1.25.40.20">
    <property type="entry name" value="Ankyrin repeat-containing domain"/>
    <property type="match status" value="2"/>
</dbReference>
<dbReference type="SUPFAM" id="SSF48403">
    <property type="entry name" value="Ankyrin repeat"/>
    <property type="match status" value="1"/>
</dbReference>
<dbReference type="GO" id="GO:0071356">
    <property type="term" value="P:cellular response to tumor necrosis factor"/>
    <property type="evidence" value="ECO:0007669"/>
    <property type="project" value="TreeGrafter"/>
</dbReference>
<dbReference type="PRINTS" id="PR01415">
    <property type="entry name" value="ANKYRIN"/>
</dbReference>
<dbReference type="AlphaFoldDB" id="A0A195BSK0"/>
<dbReference type="Proteomes" id="UP000078540">
    <property type="component" value="Unassembled WGS sequence"/>
</dbReference>
<dbReference type="GO" id="GO:0005829">
    <property type="term" value="C:cytosol"/>
    <property type="evidence" value="ECO:0007669"/>
    <property type="project" value="TreeGrafter"/>
</dbReference>
<gene>
    <name evidence="4" type="ORF">ALC53_02351</name>
</gene>
<reference evidence="4 5" key="1">
    <citation type="submission" date="2015-09" db="EMBL/GenBank/DDBJ databases">
        <title>Atta colombica WGS genome.</title>
        <authorList>
            <person name="Nygaard S."/>
            <person name="Hu H."/>
            <person name="Boomsma J."/>
            <person name="Zhang G."/>
        </authorList>
    </citation>
    <scope>NUCLEOTIDE SEQUENCE [LARGE SCALE GENOMIC DNA]</scope>
    <source>
        <strain evidence="4">Treedump-2</strain>
        <tissue evidence="4">Whole body</tissue>
    </source>
</reference>
<evidence type="ECO:0000256" key="1">
    <source>
        <dbReference type="ARBA" id="ARBA00022737"/>
    </source>
</evidence>
<evidence type="ECO:0000313" key="4">
    <source>
        <dbReference type="EMBL" id="KYM89275.1"/>
    </source>
</evidence>
<sequence length="357" mass="39883">MDDVADSRGREAMLPDSGISGSVACCNVNMTSIDSGVETGNDSNDSSIVQQEGQQQQVVASQVISNGVTAVDTNSIGEFPNLDMYDWPALIHPLFVPDESRRTSPEVTVMLQKNRLLKINAEVSIVVIAISKVESSDLYRPKIRVRVLRTWRKNTNTQAVAWNDWQTERIQRRMRLAATTNNVSLMKRLLEFGVSPNNHDDHGRTPLHISACRGYTEIVRLLLENGADPNQRDCIGNTPLHLATVNSKLSVVTLLLTAGTDVLALDSYGYNPLQLAKTKLRMLQRNCNNEDMLEIKEEMHNVINMLMAYLQKQKNMREQVETLSNFCSRLSLSNTSDQVQDNVKDLLANINALSITD</sequence>
<evidence type="ECO:0000313" key="5">
    <source>
        <dbReference type="Proteomes" id="UP000078540"/>
    </source>
</evidence>
<proteinExistence type="predicted"/>
<dbReference type="STRING" id="520822.A0A195BSK0"/>
<accession>A0A195BSK0</accession>
<feature type="repeat" description="ANK" evidence="3">
    <location>
        <begin position="202"/>
        <end position="234"/>
    </location>
</feature>
<keyword evidence="5" id="KW-1185">Reference proteome</keyword>
<keyword evidence="1" id="KW-0677">Repeat</keyword>
<dbReference type="EMBL" id="KQ976419">
    <property type="protein sequence ID" value="KYM89275.1"/>
    <property type="molecule type" value="Genomic_DNA"/>
</dbReference>
<dbReference type="PROSITE" id="PS50297">
    <property type="entry name" value="ANK_REP_REGION"/>
    <property type="match status" value="2"/>
</dbReference>